<evidence type="ECO:0000313" key="3">
    <source>
        <dbReference type="Proteomes" id="UP000472270"/>
    </source>
</evidence>
<dbReference type="Gene3D" id="3.20.20.190">
    <property type="entry name" value="Phosphatidylinositol (PI) phosphodiesterase"/>
    <property type="match status" value="1"/>
</dbReference>
<organism evidence="2 3">
    <name type="scientific">Sinocyclocheilus rhinocerous</name>
    <dbReference type="NCBI Taxonomy" id="307959"/>
    <lineage>
        <taxon>Eukaryota</taxon>
        <taxon>Metazoa</taxon>
        <taxon>Chordata</taxon>
        <taxon>Craniata</taxon>
        <taxon>Vertebrata</taxon>
        <taxon>Euteleostomi</taxon>
        <taxon>Actinopterygii</taxon>
        <taxon>Neopterygii</taxon>
        <taxon>Teleostei</taxon>
        <taxon>Ostariophysi</taxon>
        <taxon>Cypriniformes</taxon>
        <taxon>Cyprinidae</taxon>
        <taxon>Cyprininae</taxon>
        <taxon>Sinocyclocheilus</taxon>
    </lineage>
</organism>
<dbReference type="AlphaFoldDB" id="A0A673IR34"/>
<dbReference type="Ensembl" id="ENSSRHT00000042588.1">
    <property type="protein sequence ID" value="ENSSRHP00000041409.1"/>
    <property type="gene ID" value="ENSSRHG00000021002.1"/>
</dbReference>
<keyword evidence="3" id="KW-1185">Reference proteome</keyword>
<dbReference type="SUPFAM" id="SSF47473">
    <property type="entry name" value="EF-hand"/>
    <property type="match status" value="1"/>
</dbReference>
<dbReference type="PROSITE" id="PS50007">
    <property type="entry name" value="PIPLC_X_DOMAIN"/>
    <property type="match status" value="1"/>
</dbReference>
<sequence length="106" mass="12337">MRAELSHGEKLAMNSCHHLEDVTRNQFMTPNGFTMYMLSKENDVYNPEHGRVYQDMSRPLSHYFISSSHNTYLTKDQLIGESSIDAYIRYNAHIYIKKDSAGPFSR</sequence>
<feature type="domain" description="Phosphatidylinositol-specific phospholipase C X" evidence="1">
    <location>
        <begin position="56"/>
        <end position="89"/>
    </location>
</feature>
<dbReference type="PANTHER" id="PTHR10336">
    <property type="entry name" value="PHOSPHOINOSITIDE-SPECIFIC PHOSPHOLIPASE C FAMILY PROTEIN"/>
    <property type="match status" value="1"/>
</dbReference>
<dbReference type="InterPro" id="IPR001192">
    <property type="entry name" value="PI-PLC_fam"/>
</dbReference>
<dbReference type="GO" id="GO:0006629">
    <property type="term" value="P:lipid metabolic process"/>
    <property type="evidence" value="ECO:0007669"/>
    <property type="project" value="InterPro"/>
</dbReference>
<dbReference type="InterPro" id="IPR017946">
    <property type="entry name" value="PLC-like_Pdiesterase_TIM-brl"/>
</dbReference>
<evidence type="ECO:0000313" key="2">
    <source>
        <dbReference type="Ensembl" id="ENSSRHP00000041409.1"/>
    </source>
</evidence>
<reference evidence="2" key="1">
    <citation type="submission" date="2025-08" db="UniProtKB">
        <authorList>
            <consortium name="Ensembl"/>
        </authorList>
    </citation>
    <scope>IDENTIFICATION</scope>
</reference>
<name>A0A673IR34_9TELE</name>
<proteinExistence type="predicted"/>
<dbReference type="Proteomes" id="UP000472270">
    <property type="component" value="Unassembled WGS sequence"/>
</dbReference>
<reference evidence="2" key="2">
    <citation type="submission" date="2025-09" db="UniProtKB">
        <authorList>
            <consortium name="Ensembl"/>
        </authorList>
    </citation>
    <scope>IDENTIFICATION</scope>
</reference>
<dbReference type="Gene3D" id="1.10.238.10">
    <property type="entry name" value="EF-hand"/>
    <property type="match status" value="1"/>
</dbReference>
<dbReference type="InterPro" id="IPR000909">
    <property type="entry name" value="PLipase_C_PInositol-sp_X_dom"/>
</dbReference>
<dbReference type="InterPro" id="IPR011992">
    <property type="entry name" value="EF-hand-dom_pair"/>
</dbReference>
<evidence type="ECO:0000259" key="1">
    <source>
        <dbReference type="Pfam" id="PF00388"/>
    </source>
</evidence>
<protein>
    <recommendedName>
        <fullName evidence="1">Phosphatidylinositol-specific phospholipase C X domain-containing protein</fullName>
    </recommendedName>
</protein>
<dbReference type="PANTHER" id="PTHR10336:SF153">
    <property type="entry name" value="PHOSPHOINOSITIDE PHOSPHOLIPASE C"/>
    <property type="match status" value="1"/>
</dbReference>
<dbReference type="GO" id="GO:0004435">
    <property type="term" value="F:phosphatidylinositol-4,5-bisphosphate phospholipase C activity"/>
    <property type="evidence" value="ECO:0007669"/>
    <property type="project" value="TreeGrafter"/>
</dbReference>
<accession>A0A673IR34</accession>
<dbReference type="Pfam" id="PF00388">
    <property type="entry name" value="PI-PLC-X"/>
    <property type="match status" value="1"/>
</dbReference>
<dbReference type="SUPFAM" id="SSF51695">
    <property type="entry name" value="PLC-like phosphodiesterases"/>
    <property type="match status" value="1"/>
</dbReference>
<dbReference type="GO" id="GO:0005886">
    <property type="term" value="C:plasma membrane"/>
    <property type="evidence" value="ECO:0007669"/>
    <property type="project" value="TreeGrafter"/>
</dbReference>
<dbReference type="GO" id="GO:0035556">
    <property type="term" value="P:intracellular signal transduction"/>
    <property type="evidence" value="ECO:0007669"/>
    <property type="project" value="InterPro"/>
</dbReference>